<comment type="caution">
    <text evidence="2">The sequence shown here is derived from an EMBL/GenBank/DDBJ whole genome shotgun (WGS) entry which is preliminary data.</text>
</comment>
<accession>J9GBV6</accession>
<evidence type="ECO:0000256" key="1">
    <source>
        <dbReference type="SAM" id="MobiDB-lite"/>
    </source>
</evidence>
<dbReference type="EMBL" id="AMCI01003900">
    <property type="protein sequence ID" value="EJW99242.1"/>
    <property type="molecule type" value="Genomic_DNA"/>
</dbReference>
<evidence type="ECO:0000313" key="2">
    <source>
        <dbReference type="EMBL" id="EJW99242.1"/>
    </source>
</evidence>
<dbReference type="AlphaFoldDB" id="J9GBV6"/>
<gene>
    <name evidence="2" type="ORF">EVA_12651</name>
</gene>
<feature type="region of interest" description="Disordered" evidence="1">
    <location>
        <begin position="1"/>
        <end position="92"/>
    </location>
</feature>
<name>J9GBV6_9ZZZZ</name>
<reference evidence="2" key="1">
    <citation type="journal article" date="2012" name="PLoS ONE">
        <title>Gene sets for utilization of primary and secondary nutrition supplies in the distal gut of endangered iberian lynx.</title>
        <authorList>
            <person name="Alcaide M."/>
            <person name="Messina E."/>
            <person name="Richter M."/>
            <person name="Bargiela R."/>
            <person name="Peplies J."/>
            <person name="Huws S.A."/>
            <person name="Newbold C.J."/>
            <person name="Golyshin P.N."/>
            <person name="Simon M.A."/>
            <person name="Lopez G."/>
            <person name="Yakimov M.M."/>
            <person name="Ferrer M."/>
        </authorList>
    </citation>
    <scope>NUCLEOTIDE SEQUENCE</scope>
</reference>
<feature type="compositionally biased region" description="Polar residues" evidence="1">
    <location>
        <begin position="10"/>
        <end position="21"/>
    </location>
</feature>
<proteinExistence type="predicted"/>
<sequence>MLHGEPVHPRTSSRSRPSNDPGTHDWGRHVHHREQSPILLHPRRHRSEHQSIPPRAWPGSATAPSPKADPPIQRVPARSADGRVPEGNAAYDDESCYRIQSYAPEYESYFRNQPQHG</sequence>
<organism evidence="2">
    <name type="scientific">gut metagenome</name>
    <dbReference type="NCBI Taxonomy" id="749906"/>
    <lineage>
        <taxon>unclassified sequences</taxon>
        <taxon>metagenomes</taxon>
        <taxon>organismal metagenomes</taxon>
    </lineage>
</organism>
<protein>
    <submittedName>
        <fullName evidence="2">Uncharacterized protein</fullName>
    </submittedName>
</protein>